<keyword evidence="3" id="KW-0324">Glycolysis</keyword>
<dbReference type="SMART" id="SM00855">
    <property type="entry name" value="PGAM"/>
    <property type="match status" value="1"/>
</dbReference>
<name>A0A5S4VD45_9MICO</name>
<accession>A0A5S4VD45</accession>
<dbReference type="Pfam" id="PF00300">
    <property type="entry name" value="His_Phos_1"/>
    <property type="match status" value="1"/>
</dbReference>
<dbReference type="InterPro" id="IPR013078">
    <property type="entry name" value="His_Pase_superF_clade-1"/>
</dbReference>
<dbReference type="CDD" id="cd07067">
    <property type="entry name" value="HP_PGM_like"/>
    <property type="match status" value="1"/>
</dbReference>
<organism evidence="5 6">
    <name type="scientific">Agromyces mariniharenae</name>
    <dbReference type="NCBI Taxonomy" id="2604423"/>
    <lineage>
        <taxon>Bacteria</taxon>
        <taxon>Bacillati</taxon>
        <taxon>Actinomycetota</taxon>
        <taxon>Actinomycetes</taxon>
        <taxon>Micrococcales</taxon>
        <taxon>Microbacteriaceae</taxon>
        <taxon>Agromyces</taxon>
    </lineage>
</organism>
<comment type="similarity">
    <text evidence="1">Belongs to the phosphoglycerate mutase family. BPG-dependent PGAM subfamily.</text>
</comment>
<dbReference type="AlphaFoldDB" id="A0A5S4VD45"/>
<evidence type="ECO:0000256" key="3">
    <source>
        <dbReference type="ARBA" id="ARBA00023152"/>
    </source>
</evidence>
<evidence type="ECO:0000256" key="2">
    <source>
        <dbReference type="ARBA" id="ARBA00012028"/>
    </source>
</evidence>
<evidence type="ECO:0000313" key="6">
    <source>
        <dbReference type="Proteomes" id="UP000325243"/>
    </source>
</evidence>
<gene>
    <name evidence="5" type="ORF">FYC51_03460</name>
</gene>
<reference evidence="5 6" key="1">
    <citation type="submission" date="2019-08" db="EMBL/GenBank/DDBJ databases">
        <authorList>
            <person name="Hu J."/>
        </authorList>
    </citation>
    <scope>NUCLEOTIDE SEQUENCE [LARGE SCALE GENOMIC DNA]</scope>
    <source>
        <strain evidence="5 6">NEAU-184</strain>
    </source>
</reference>
<dbReference type="GO" id="GO:0006096">
    <property type="term" value="P:glycolytic process"/>
    <property type="evidence" value="ECO:0007669"/>
    <property type="project" value="UniProtKB-KW"/>
</dbReference>
<dbReference type="PROSITE" id="PS00175">
    <property type="entry name" value="PG_MUTASE"/>
    <property type="match status" value="1"/>
</dbReference>
<dbReference type="InterPro" id="IPR001345">
    <property type="entry name" value="PG/BPGM_mutase_AS"/>
</dbReference>
<keyword evidence="4" id="KW-0413">Isomerase</keyword>
<evidence type="ECO:0000313" key="5">
    <source>
        <dbReference type="EMBL" id="TYL54570.1"/>
    </source>
</evidence>
<proteinExistence type="inferred from homology"/>
<protein>
    <recommendedName>
        <fullName evidence="2">phosphoglycerate mutase (2,3-diphosphoglycerate-dependent)</fullName>
        <ecNumber evidence="2">5.4.2.11</ecNumber>
    </recommendedName>
</protein>
<sequence>MRKDRTDRTAGERRTLVVREVWLARHGESIGNVAASRAEAEGLEVIPLEPRDADVPLSPVGVEQAEALGRWLLPRLSGFDSTWTSPYVRARQTLEIAMGEPVEAPVVFADERLRDRELGVLDLLTRAGVLARVPTEFERRRHLGKFYHRPPGGESWADVALRLRSFYRDFGDAAGDRAFVMAHDAVVMVSLYVLLGWSEGELLEFAQANVVGNASITQLEQVDGRFRLVGFGMVEHLRAEGAAVTLHPGDADVRPT</sequence>
<dbReference type="EC" id="5.4.2.11" evidence="2"/>
<dbReference type="GO" id="GO:0004619">
    <property type="term" value="F:phosphoglycerate mutase activity"/>
    <property type="evidence" value="ECO:0007669"/>
    <property type="project" value="UniProtKB-EC"/>
</dbReference>
<dbReference type="InterPro" id="IPR029033">
    <property type="entry name" value="His_PPase_superfam"/>
</dbReference>
<dbReference type="Gene3D" id="3.40.50.1240">
    <property type="entry name" value="Phosphoglycerate mutase-like"/>
    <property type="match status" value="1"/>
</dbReference>
<evidence type="ECO:0000256" key="1">
    <source>
        <dbReference type="ARBA" id="ARBA00006717"/>
    </source>
</evidence>
<dbReference type="Proteomes" id="UP000325243">
    <property type="component" value="Unassembled WGS sequence"/>
</dbReference>
<dbReference type="SUPFAM" id="SSF53254">
    <property type="entry name" value="Phosphoglycerate mutase-like"/>
    <property type="match status" value="1"/>
</dbReference>
<dbReference type="PANTHER" id="PTHR11931">
    <property type="entry name" value="PHOSPHOGLYCERATE MUTASE"/>
    <property type="match status" value="1"/>
</dbReference>
<comment type="caution">
    <text evidence="5">The sequence shown here is derived from an EMBL/GenBank/DDBJ whole genome shotgun (WGS) entry which is preliminary data.</text>
</comment>
<keyword evidence="6" id="KW-1185">Reference proteome</keyword>
<dbReference type="InterPro" id="IPR005952">
    <property type="entry name" value="Phosphogly_mut1"/>
</dbReference>
<evidence type="ECO:0000256" key="4">
    <source>
        <dbReference type="ARBA" id="ARBA00023235"/>
    </source>
</evidence>
<dbReference type="EMBL" id="VSSB01000001">
    <property type="protein sequence ID" value="TYL54570.1"/>
    <property type="molecule type" value="Genomic_DNA"/>
</dbReference>